<gene>
    <name evidence="1" type="ORF">PBRA_009323</name>
</gene>
<dbReference type="AlphaFoldDB" id="A0A0G4J6D7"/>
<evidence type="ECO:0000313" key="1">
    <source>
        <dbReference type="EMBL" id="CEP03105.1"/>
    </source>
</evidence>
<name>A0A0G4J6D7_PLABS</name>
<dbReference type="Proteomes" id="UP000039324">
    <property type="component" value="Unassembled WGS sequence"/>
</dbReference>
<evidence type="ECO:0000313" key="2">
    <source>
        <dbReference type="Proteomes" id="UP000039324"/>
    </source>
</evidence>
<keyword evidence="2" id="KW-1185">Reference proteome</keyword>
<protein>
    <submittedName>
        <fullName evidence="1">Uncharacterized protein</fullName>
    </submittedName>
</protein>
<organism evidence="1 2">
    <name type="scientific">Plasmodiophora brassicae</name>
    <name type="common">Clubroot disease agent</name>
    <dbReference type="NCBI Taxonomy" id="37360"/>
    <lineage>
        <taxon>Eukaryota</taxon>
        <taxon>Sar</taxon>
        <taxon>Rhizaria</taxon>
        <taxon>Endomyxa</taxon>
        <taxon>Phytomyxea</taxon>
        <taxon>Plasmodiophorida</taxon>
        <taxon>Plasmodiophoridae</taxon>
        <taxon>Plasmodiophora</taxon>
    </lineage>
</organism>
<dbReference type="EMBL" id="CDSF01000141">
    <property type="protein sequence ID" value="CEP03105.1"/>
    <property type="molecule type" value="Genomic_DNA"/>
</dbReference>
<reference evidence="1 2" key="1">
    <citation type="submission" date="2015-02" db="EMBL/GenBank/DDBJ databases">
        <authorList>
            <person name="Chooi Y.-H."/>
        </authorList>
    </citation>
    <scope>NUCLEOTIDE SEQUENCE [LARGE SCALE GENOMIC DNA]</scope>
    <source>
        <strain evidence="1">E3</strain>
    </source>
</reference>
<sequence length="72" mass="8332">MGTPEDVTFPMEFRITVRDFMGNKAAPVIESSWKVRVRNYRDLVAQVWEKVSGWIQGEAVFDGDGNDDRVRR</sequence>
<proteinExistence type="predicted"/>
<accession>A0A0G4J6D7</accession>